<proteinExistence type="predicted"/>
<dbReference type="Proteomes" id="UP000199469">
    <property type="component" value="Unassembled WGS sequence"/>
</dbReference>
<protein>
    <recommendedName>
        <fullName evidence="3">Bacteriocin-type signal sequence-containing protein</fullName>
    </recommendedName>
</protein>
<dbReference type="RefSeq" id="WP_089791198.1">
    <property type="nucleotide sequence ID" value="NZ_FOIU01000001.1"/>
</dbReference>
<gene>
    <name evidence="1" type="ORF">SAMN05421841_1311</name>
</gene>
<dbReference type="InterPro" id="IPR058074">
    <property type="entry name" value="Bacteriocin-like"/>
</dbReference>
<evidence type="ECO:0000313" key="2">
    <source>
        <dbReference type="Proteomes" id="UP000199469"/>
    </source>
</evidence>
<dbReference type="EMBL" id="FOIU01000001">
    <property type="protein sequence ID" value="SEW15722.1"/>
    <property type="molecule type" value="Genomic_DNA"/>
</dbReference>
<name>A0A1I0PMZ4_9FLAO</name>
<organism evidence="1 2">
    <name type="scientific">Chryseobacterium wanjuense</name>
    <dbReference type="NCBI Taxonomy" id="356305"/>
    <lineage>
        <taxon>Bacteria</taxon>
        <taxon>Pseudomonadati</taxon>
        <taxon>Bacteroidota</taxon>
        <taxon>Flavobacteriia</taxon>
        <taxon>Flavobacteriales</taxon>
        <taxon>Weeksellaceae</taxon>
        <taxon>Chryseobacterium group</taxon>
        <taxon>Chryseobacterium</taxon>
    </lineage>
</organism>
<evidence type="ECO:0008006" key="3">
    <source>
        <dbReference type="Google" id="ProtNLM"/>
    </source>
</evidence>
<evidence type="ECO:0000313" key="1">
    <source>
        <dbReference type="EMBL" id="SEW15722.1"/>
    </source>
</evidence>
<sequence length="94" mass="9138">MKNLKKLNRTELKTINGNGILDNVIGVVNGVGTVAGNTVTGLGGVVNGVGTGVVTTVGGAVAGLGGVVETTLCQVQCVINGVVTIKVLACGSTC</sequence>
<reference evidence="2" key="1">
    <citation type="submission" date="2016-10" db="EMBL/GenBank/DDBJ databases">
        <authorList>
            <person name="Varghese N."/>
            <person name="Submissions S."/>
        </authorList>
    </citation>
    <scope>NUCLEOTIDE SEQUENCE [LARGE SCALE GENOMIC DNA]</scope>
    <source>
        <strain evidence="2">DSM 17724</strain>
    </source>
</reference>
<dbReference type="NCBIfam" id="NF047798">
    <property type="entry name" value="leader_Chryseo"/>
    <property type="match status" value="1"/>
</dbReference>
<dbReference type="AlphaFoldDB" id="A0A1I0PMZ4"/>
<accession>A0A1I0PMZ4</accession>
<keyword evidence="2" id="KW-1185">Reference proteome</keyword>